<feature type="domain" description="Vacuolar protein sorting-associated protein 8 central" evidence="3">
    <location>
        <begin position="447"/>
        <end position="630"/>
    </location>
</feature>
<evidence type="ECO:0000259" key="3">
    <source>
        <dbReference type="Pfam" id="PF12816"/>
    </source>
</evidence>
<sequence>MANSLTSNDIKEEEEESTLKESSDLLMQLDLQLETPNYSGENFETASVLSKESSDSKSRTSFDQRQAHFRRETRSKSSGSVLRQISLKGIASQLINAHQGEQHGSVSALAINQECTKLLAGFAKGHLCLFDLSNGKLLQNIPDAHTPFTAVLHVKWTDSPGLALISDSGGSVFEMSIRRTMGMNSNESRCIFSGSRGEVCTIEPLIMGHFLSLPPVIDTLIVAMATISKLTHSNQNQLTFIPLQRMKVSYTLQALSWLNSRTLAIIDINETLHVIDVKSQEELDKVDLGRLGLVYASSHFKAIATGGNVSRAMEVGGDRACYHSMFTYGTQILLLGTKSFQVVTMRTWLERVDHLVKNNCLKEALYWLLDIVEDKAQTVIGLTHKKPKKYERAMLERPERGNLVQLLNFYENVVPCCVKVCVGADFNDILFGKLWDTFSEDQVSRDVFVESLVLYILNDQMVDLSPTITQCLLTHYEDKRNFEAAEACIVHLSISSLDIHQTLTLCWSHGLYDAIFYVYTRGMHDYITPLEELLMILRSALDSDSFLSSMQVCLGNKILVYVSCCLAGRAYPHGNIEEEEMKKVKHEVFKCITSLHTKNANTEQEQAFPFLRTLLRFDTREFLNVLAIAFEEEEFTSELGLIQRQRVVDILMQVMVDSEDFDQSQVCSLFIFIARQISKQTGVAISQGLISQVLNELTCVESDAYHEERQSAFMELMHCKSFKGFDFEELTQMAEKARFYRVCEHIYEETGNYEKILECYLNDKFRRLQVFSYINSVMTSPHSHSGTQRYCSKADLVTYSIELAKHLLNIPCLFPLIEQIAEKLKDEDLLIYDYLQALFASRSNFSTRTSVSKRKSNNVSKTEEPSYDSILFPELQDAYIKLMCKLQPNQVYSYLQSAEGYRIDVVLEYCKDTELNEASAFLLEKSGDLQGAFSIHIKILKQKINLVMKIVKVSENGSIGANESVRQKFWFPLLDHLLELQTSIGNQNGLSADMVERYSYEETLFSTVIRVIQGDQLRYLSQMKAQAASPLPISSSSCSLCRSYYRLSSRAVGFRILKGKPSVITSVECLLTMIPTPLVGVCLTHCRDCLSFNVKETLKEFTSGYHSTNILCGHSYHEECGDGDDGSSCVVCAGPSTSRKETKNNKLAQTTQSTELKMDETQLDGLKKVSILDTNIPRLSMFENLKPLRRITSNSPQHDETFSQDFILKLAPKNVIPNVEDA</sequence>
<dbReference type="GO" id="GO:0030897">
    <property type="term" value="C:HOPS complex"/>
    <property type="evidence" value="ECO:0007669"/>
    <property type="project" value="TreeGrafter"/>
</dbReference>
<dbReference type="GO" id="GO:0034058">
    <property type="term" value="P:endosomal vesicle fusion"/>
    <property type="evidence" value="ECO:0007669"/>
    <property type="project" value="TreeGrafter"/>
</dbReference>
<dbReference type="Pfam" id="PF23410">
    <property type="entry name" value="Beta-prop_VPS8"/>
    <property type="match status" value="2"/>
</dbReference>
<evidence type="ECO:0000313" key="5">
    <source>
        <dbReference type="Proteomes" id="UP000326759"/>
    </source>
</evidence>
<dbReference type="Pfam" id="PF12816">
    <property type="entry name" value="TPR_Vps8"/>
    <property type="match status" value="1"/>
</dbReference>
<dbReference type="InterPro" id="IPR036322">
    <property type="entry name" value="WD40_repeat_dom_sf"/>
</dbReference>
<organism evidence="4 5">
    <name type="scientific">Armadillidium nasatum</name>
    <dbReference type="NCBI Taxonomy" id="96803"/>
    <lineage>
        <taxon>Eukaryota</taxon>
        <taxon>Metazoa</taxon>
        <taxon>Ecdysozoa</taxon>
        <taxon>Arthropoda</taxon>
        <taxon>Crustacea</taxon>
        <taxon>Multicrustacea</taxon>
        <taxon>Malacostraca</taxon>
        <taxon>Eumalacostraca</taxon>
        <taxon>Peracarida</taxon>
        <taxon>Isopoda</taxon>
        <taxon>Oniscidea</taxon>
        <taxon>Crinocheta</taxon>
        <taxon>Armadillidiidae</taxon>
        <taxon>Armadillidium</taxon>
    </lineage>
</organism>
<feature type="compositionally biased region" description="Basic and acidic residues" evidence="2">
    <location>
        <begin position="52"/>
        <end position="75"/>
    </location>
</feature>
<dbReference type="InterPro" id="IPR045111">
    <property type="entry name" value="Vps41/Vps8"/>
</dbReference>
<protein>
    <submittedName>
        <fullName evidence="4">Vacuolar protein sorting-associated protein 8-like protein</fullName>
    </submittedName>
</protein>
<reference evidence="4 5" key="1">
    <citation type="journal article" date="2019" name="PLoS Biol.">
        <title>Sex chromosomes control vertical transmission of feminizing Wolbachia symbionts in an isopod.</title>
        <authorList>
            <person name="Becking T."/>
            <person name="Chebbi M.A."/>
            <person name="Giraud I."/>
            <person name="Moumen B."/>
            <person name="Laverre T."/>
            <person name="Caubet Y."/>
            <person name="Peccoud J."/>
            <person name="Gilbert C."/>
            <person name="Cordaux R."/>
        </authorList>
    </citation>
    <scope>NUCLEOTIDE SEQUENCE [LARGE SCALE GENOMIC DNA]</scope>
    <source>
        <strain evidence="4">ANa2</strain>
        <tissue evidence="4">Whole body excluding digestive tract and cuticle</tissue>
    </source>
</reference>
<dbReference type="GO" id="GO:0006623">
    <property type="term" value="P:protein targeting to vacuole"/>
    <property type="evidence" value="ECO:0007669"/>
    <property type="project" value="InterPro"/>
</dbReference>
<feature type="region of interest" description="Disordered" evidence="2">
    <location>
        <begin position="1"/>
        <end position="25"/>
    </location>
</feature>
<gene>
    <name evidence="4" type="primary">Vps8_0</name>
    <name evidence="4" type="ORF">Anas_02324</name>
</gene>
<dbReference type="GO" id="GO:0005770">
    <property type="term" value="C:late endosome"/>
    <property type="evidence" value="ECO:0007669"/>
    <property type="project" value="TreeGrafter"/>
</dbReference>
<comment type="caution">
    <text evidence="4">The sequence shown here is derived from an EMBL/GenBank/DDBJ whole genome shotgun (WGS) entry which is preliminary data.</text>
</comment>
<evidence type="ECO:0000256" key="1">
    <source>
        <dbReference type="ARBA" id="ARBA00009422"/>
    </source>
</evidence>
<dbReference type="PANTHER" id="PTHR12616">
    <property type="entry name" value="VACUOLAR PROTEIN SORTING VPS41"/>
    <property type="match status" value="1"/>
</dbReference>
<dbReference type="InterPro" id="IPR015943">
    <property type="entry name" value="WD40/YVTN_repeat-like_dom_sf"/>
</dbReference>
<dbReference type="EMBL" id="SEYY01000391">
    <property type="protein sequence ID" value="KAB7507360.1"/>
    <property type="molecule type" value="Genomic_DNA"/>
</dbReference>
<dbReference type="OrthoDB" id="289913at2759"/>
<dbReference type="InterPro" id="IPR025941">
    <property type="entry name" value="Vps8_central_dom"/>
</dbReference>
<dbReference type="PANTHER" id="PTHR12616:SF8">
    <property type="entry name" value="VACUOLAR PROTEIN SORTING-ASSOCIATED PROTEIN 8 HOMOLOG"/>
    <property type="match status" value="1"/>
</dbReference>
<evidence type="ECO:0000256" key="2">
    <source>
        <dbReference type="SAM" id="MobiDB-lite"/>
    </source>
</evidence>
<dbReference type="Proteomes" id="UP000326759">
    <property type="component" value="Unassembled WGS sequence"/>
</dbReference>
<keyword evidence="5" id="KW-1185">Reference proteome</keyword>
<name>A0A5N5TMF7_9CRUS</name>
<feature type="region of interest" description="Disordered" evidence="2">
    <location>
        <begin position="42"/>
        <end position="77"/>
    </location>
</feature>
<dbReference type="SUPFAM" id="SSF50978">
    <property type="entry name" value="WD40 repeat-like"/>
    <property type="match status" value="1"/>
</dbReference>
<proteinExistence type="inferred from homology"/>
<accession>A0A5N5TMF7</accession>
<comment type="similarity">
    <text evidence="1">Belongs to the VPS8 family.</text>
</comment>
<dbReference type="Gene3D" id="2.130.10.10">
    <property type="entry name" value="YVTN repeat-like/Quinoprotein amine dehydrogenase"/>
    <property type="match status" value="1"/>
</dbReference>
<evidence type="ECO:0000313" key="4">
    <source>
        <dbReference type="EMBL" id="KAB7507360.1"/>
    </source>
</evidence>
<dbReference type="AlphaFoldDB" id="A0A5N5TMF7"/>